<accession>A0A6M4X117</accession>
<keyword evidence="2" id="KW-1185">Reference proteome</keyword>
<dbReference type="AlphaFoldDB" id="A0A6M4X117"/>
<name>A0A6M4X117_9ACTN</name>
<dbReference type="Proteomes" id="UP000502665">
    <property type="component" value="Chromosome"/>
</dbReference>
<evidence type="ECO:0000313" key="2">
    <source>
        <dbReference type="Proteomes" id="UP000502665"/>
    </source>
</evidence>
<protein>
    <submittedName>
        <fullName evidence="1">Uncharacterized protein</fullName>
    </submittedName>
</protein>
<proteinExistence type="predicted"/>
<gene>
    <name evidence="1" type="ORF">G9272_18510</name>
</gene>
<sequence>MDDPLHITLLGEYHARPLRRGSYDDFAPDDPGAALGLSDALVADLSAWASGIDAAMNTWLADRDDIRWDAAFLRLHEEGETLAERLALELAPGRTVGYEGVQGVSCALLGTRLGNPVSVD</sequence>
<evidence type="ECO:0000313" key="1">
    <source>
        <dbReference type="EMBL" id="QJT02063.1"/>
    </source>
</evidence>
<dbReference type="RefSeq" id="WP_171397600.1">
    <property type="nucleotide sequence ID" value="NZ_CP049838.1"/>
</dbReference>
<reference evidence="1" key="1">
    <citation type="submission" date="2020-03" db="EMBL/GenBank/DDBJ databases">
        <title>Molecular networking-based the target discovery of potent antiproliferative macrolactams: 5/6/7/16 polycyclic ansamycins and glycosylated trienomycin from Streptomyces cacaoi subsp. asoensis.</title>
        <authorList>
            <person name="Liu L.-L."/>
        </authorList>
    </citation>
    <scope>NUCLEOTIDE SEQUENCE [LARGE SCALE GENOMIC DNA]</scope>
    <source>
        <strain evidence="1">H2S5</strain>
    </source>
</reference>
<dbReference type="EMBL" id="CP049838">
    <property type="protein sequence ID" value="QJT02063.1"/>
    <property type="molecule type" value="Genomic_DNA"/>
</dbReference>
<organism evidence="1 2">
    <name type="scientific">Streptomyces asoensis</name>
    <dbReference type="NCBI Taxonomy" id="249586"/>
    <lineage>
        <taxon>Bacteria</taxon>
        <taxon>Bacillati</taxon>
        <taxon>Actinomycetota</taxon>
        <taxon>Actinomycetes</taxon>
        <taxon>Kitasatosporales</taxon>
        <taxon>Streptomycetaceae</taxon>
        <taxon>Streptomyces</taxon>
    </lineage>
</organism>